<dbReference type="Proteomes" id="UP001049176">
    <property type="component" value="Chromosome 5"/>
</dbReference>
<comment type="caution">
    <text evidence="1">The sequence shown here is derived from an EMBL/GenBank/DDBJ whole genome shotgun (WGS) entry which is preliminary data.</text>
</comment>
<evidence type="ECO:0000313" key="1">
    <source>
        <dbReference type="EMBL" id="KAG7092825.1"/>
    </source>
</evidence>
<dbReference type="GeneID" id="66078216"/>
<dbReference type="RefSeq" id="XP_043009295.1">
    <property type="nucleotide sequence ID" value="XM_043154008.1"/>
</dbReference>
<dbReference type="AlphaFoldDB" id="A0A9P7UT36"/>
<accession>A0A9P7UT36</accession>
<organism evidence="1 2">
    <name type="scientific">Marasmius oreades</name>
    <name type="common">fairy-ring Marasmius</name>
    <dbReference type="NCBI Taxonomy" id="181124"/>
    <lineage>
        <taxon>Eukaryota</taxon>
        <taxon>Fungi</taxon>
        <taxon>Dikarya</taxon>
        <taxon>Basidiomycota</taxon>
        <taxon>Agaricomycotina</taxon>
        <taxon>Agaricomycetes</taxon>
        <taxon>Agaricomycetidae</taxon>
        <taxon>Agaricales</taxon>
        <taxon>Marasmiineae</taxon>
        <taxon>Marasmiaceae</taxon>
        <taxon>Marasmius</taxon>
    </lineage>
</organism>
<gene>
    <name evidence="1" type="ORF">E1B28_009140</name>
</gene>
<dbReference type="EMBL" id="CM032185">
    <property type="protein sequence ID" value="KAG7092825.1"/>
    <property type="molecule type" value="Genomic_DNA"/>
</dbReference>
<dbReference type="KEGG" id="more:E1B28_009140"/>
<evidence type="ECO:0000313" key="2">
    <source>
        <dbReference type="Proteomes" id="UP001049176"/>
    </source>
</evidence>
<proteinExistence type="predicted"/>
<name>A0A9P7UT36_9AGAR</name>
<sequence length="112" mass="12734">MSPFGGRLSRSTSMSCHNRSIPFIFVAFQNWPGQTNSPPFPPGSPMTLISGNLHQLQRIGPALVRHMKWVEKYDPIFPDLRVHAPNHRSKSVIDLPECKPNIYSDRPVVWDV</sequence>
<keyword evidence="2" id="KW-1185">Reference proteome</keyword>
<protein>
    <submittedName>
        <fullName evidence="1">Uncharacterized protein</fullName>
    </submittedName>
</protein>
<reference evidence="1" key="1">
    <citation type="journal article" date="2021" name="Genome Biol. Evol.">
        <title>The assembled and annotated genome of the fairy-ring fungus Marasmius oreades.</title>
        <authorList>
            <person name="Hiltunen M."/>
            <person name="Ament-Velasquez S.L."/>
            <person name="Johannesson H."/>
        </authorList>
    </citation>
    <scope>NUCLEOTIDE SEQUENCE</scope>
    <source>
        <strain evidence="1">03SP1</strain>
    </source>
</reference>